<dbReference type="GO" id="GO:0000049">
    <property type="term" value="F:tRNA binding"/>
    <property type="evidence" value="ECO:0007669"/>
    <property type="project" value="UniProtKB-UniRule"/>
</dbReference>
<protein>
    <recommendedName>
        <fullName evidence="7 8">Ribonuclease P protein component</fullName>
        <shortName evidence="7">RNase P protein</shortName>
        <shortName evidence="7">RNaseP protein</shortName>
        <ecNumber evidence="7 8">3.1.26.5</ecNumber>
    </recommendedName>
    <alternativeName>
        <fullName evidence="7">Protein C5</fullName>
    </alternativeName>
</protein>
<proteinExistence type="inferred from homology"/>
<dbReference type="HOGENOM" id="CLU_117179_11_0_6"/>
<evidence type="ECO:0000256" key="5">
    <source>
        <dbReference type="ARBA" id="ARBA00022801"/>
    </source>
</evidence>
<dbReference type="GO" id="GO:0042781">
    <property type="term" value="F:3'-tRNA processing endoribonuclease activity"/>
    <property type="evidence" value="ECO:0007669"/>
    <property type="project" value="TreeGrafter"/>
</dbReference>
<evidence type="ECO:0000256" key="2">
    <source>
        <dbReference type="ARBA" id="ARBA00022694"/>
    </source>
</evidence>
<reference evidence="9 10" key="1">
    <citation type="journal article" date="2008" name="J. Bacteriol.">
        <title>Insights into plant cell wall degradation from the genome sequence of the soil bacterium Cellvibrio japonicus.</title>
        <authorList>
            <person name="Deboy R.T."/>
            <person name="Mongodin E.F."/>
            <person name="Fouts D.E."/>
            <person name="Tailford L.E."/>
            <person name="Khouri H."/>
            <person name="Emerson J.B."/>
            <person name="Mohamoud Y."/>
            <person name="Watkins K."/>
            <person name="Henrissat B."/>
            <person name="Gilbert H.J."/>
            <person name="Nelson K.E."/>
        </authorList>
    </citation>
    <scope>NUCLEOTIDE SEQUENCE [LARGE SCALE GENOMIC DNA]</scope>
    <source>
        <strain evidence="9 10">Ueda107</strain>
    </source>
</reference>
<comment type="function">
    <text evidence="1 7">RNaseP catalyzes the removal of the 5'-leader sequence from pre-tRNA to produce the mature 5'-terminus. It can also cleave other RNA substrates such as 4.5S RNA. The protein component plays an auxiliary but essential role in vivo by binding to the 5'-leader sequence and broadening the substrate specificity of the ribozyme.</text>
</comment>
<comment type="similarity">
    <text evidence="7">Belongs to the RnpA family.</text>
</comment>
<dbReference type="RefSeq" id="WP_012489388.1">
    <property type="nucleotide sequence ID" value="NC_010995.1"/>
</dbReference>
<keyword evidence="5 7" id="KW-0378">Hydrolase</keyword>
<keyword evidence="10" id="KW-1185">Reference proteome</keyword>
<keyword evidence="2 7" id="KW-0819">tRNA processing</keyword>
<dbReference type="EMBL" id="CP000934">
    <property type="protein sequence ID" value="ACE84132.1"/>
    <property type="molecule type" value="Genomic_DNA"/>
</dbReference>
<dbReference type="EC" id="3.1.26.5" evidence="7 8"/>
<gene>
    <name evidence="7 9" type="primary">rnpA</name>
    <name evidence="9" type="ordered locus">CJA_3825</name>
</gene>
<dbReference type="NCBIfam" id="TIGR00188">
    <property type="entry name" value="rnpA"/>
    <property type="match status" value="1"/>
</dbReference>
<dbReference type="GO" id="GO:0030677">
    <property type="term" value="C:ribonuclease P complex"/>
    <property type="evidence" value="ECO:0007669"/>
    <property type="project" value="TreeGrafter"/>
</dbReference>
<evidence type="ECO:0000256" key="3">
    <source>
        <dbReference type="ARBA" id="ARBA00022722"/>
    </source>
</evidence>
<comment type="subunit">
    <text evidence="7">Consists of a catalytic RNA component (M1 or rnpB) and a protein subunit.</text>
</comment>
<keyword evidence="3 7" id="KW-0540">Nuclease</keyword>
<evidence type="ECO:0000256" key="6">
    <source>
        <dbReference type="ARBA" id="ARBA00022884"/>
    </source>
</evidence>
<dbReference type="InterPro" id="IPR020568">
    <property type="entry name" value="Ribosomal_Su5_D2-typ_SF"/>
</dbReference>
<organism evidence="9 10">
    <name type="scientific">Cellvibrio japonicus (strain Ueda107)</name>
    <name type="common">Pseudomonas fluorescens subsp. cellulosa</name>
    <dbReference type="NCBI Taxonomy" id="498211"/>
    <lineage>
        <taxon>Bacteria</taxon>
        <taxon>Pseudomonadati</taxon>
        <taxon>Pseudomonadota</taxon>
        <taxon>Gammaproteobacteria</taxon>
        <taxon>Cellvibrionales</taxon>
        <taxon>Cellvibrionaceae</taxon>
        <taxon>Cellvibrio</taxon>
    </lineage>
</organism>
<sequence length="135" mass="15487">MKQAFGKSLRLLCSRDFQTVFDDAPFRASHQLFLILSRPNQLPHPRLGLVIAKKHVSLAVQRNRIKRLVREQFRLQQQELAGLDVIVLSRKGVADLENAEFVAQFRQQLQRILKKARQREASSNADTAQTTARQA</sequence>
<dbReference type="InterPro" id="IPR014721">
    <property type="entry name" value="Ribsml_uS5_D2-typ_fold_subgr"/>
</dbReference>
<evidence type="ECO:0000256" key="7">
    <source>
        <dbReference type="HAMAP-Rule" id="MF_00227"/>
    </source>
</evidence>
<dbReference type="HAMAP" id="MF_00227">
    <property type="entry name" value="RNase_P"/>
    <property type="match status" value="1"/>
</dbReference>
<dbReference type="Gene3D" id="3.30.230.10">
    <property type="match status" value="1"/>
</dbReference>
<comment type="catalytic activity">
    <reaction evidence="7">
        <text>Endonucleolytic cleavage of RNA, removing 5'-extranucleotides from tRNA precursor.</text>
        <dbReference type="EC" id="3.1.26.5"/>
    </reaction>
</comment>
<dbReference type="GO" id="GO:0001682">
    <property type="term" value="P:tRNA 5'-leader removal"/>
    <property type="evidence" value="ECO:0007669"/>
    <property type="project" value="UniProtKB-UniRule"/>
</dbReference>
<dbReference type="SUPFAM" id="SSF54211">
    <property type="entry name" value="Ribosomal protein S5 domain 2-like"/>
    <property type="match status" value="1"/>
</dbReference>
<dbReference type="AlphaFoldDB" id="B3PIU3"/>
<dbReference type="GO" id="GO:0004526">
    <property type="term" value="F:ribonuclease P activity"/>
    <property type="evidence" value="ECO:0007669"/>
    <property type="project" value="UniProtKB-UniRule"/>
</dbReference>
<evidence type="ECO:0000256" key="8">
    <source>
        <dbReference type="NCBIfam" id="TIGR00188"/>
    </source>
</evidence>
<accession>B3PIU3</accession>
<evidence type="ECO:0000313" key="10">
    <source>
        <dbReference type="Proteomes" id="UP000001036"/>
    </source>
</evidence>
<evidence type="ECO:0000256" key="1">
    <source>
        <dbReference type="ARBA" id="ARBA00002663"/>
    </source>
</evidence>
<dbReference type="InterPro" id="IPR000100">
    <property type="entry name" value="RNase_P"/>
</dbReference>
<dbReference type="KEGG" id="cja:CJA_3825"/>
<dbReference type="InterPro" id="IPR020539">
    <property type="entry name" value="RNase_P_CS"/>
</dbReference>
<dbReference type="Pfam" id="PF00825">
    <property type="entry name" value="Ribonuclease_P"/>
    <property type="match status" value="1"/>
</dbReference>
<evidence type="ECO:0000313" key="9">
    <source>
        <dbReference type="EMBL" id="ACE84132.1"/>
    </source>
</evidence>
<name>B3PIU3_CELJU</name>
<dbReference type="PROSITE" id="PS00648">
    <property type="entry name" value="RIBONUCLEASE_P"/>
    <property type="match status" value="1"/>
</dbReference>
<evidence type="ECO:0000256" key="4">
    <source>
        <dbReference type="ARBA" id="ARBA00022759"/>
    </source>
</evidence>
<dbReference type="PANTHER" id="PTHR33992:SF1">
    <property type="entry name" value="RIBONUCLEASE P PROTEIN COMPONENT"/>
    <property type="match status" value="1"/>
</dbReference>
<dbReference type="PANTHER" id="PTHR33992">
    <property type="entry name" value="RIBONUCLEASE P PROTEIN COMPONENT"/>
    <property type="match status" value="1"/>
</dbReference>
<dbReference type="Proteomes" id="UP000001036">
    <property type="component" value="Chromosome"/>
</dbReference>
<dbReference type="OrthoDB" id="9796422at2"/>
<keyword evidence="4 7" id="KW-0255">Endonuclease</keyword>
<keyword evidence="6 7" id="KW-0694">RNA-binding</keyword>
<dbReference type="STRING" id="498211.CJA_3825"/>
<dbReference type="eggNOG" id="COG0594">
    <property type="taxonomic scope" value="Bacteria"/>
</dbReference>